<dbReference type="GO" id="GO:0009279">
    <property type="term" value="C:cell outer membrane"/>
    <property type="evidence" value="ECO:0007669"/>
    <property type="project" value="UniProtKB-SubCell"/>
</dbReference>
<feature type="chain" id="PRO_5044244068" evidence="4">
    <location>
        <begin position="22"/>
        <end position="308"/>
    </location>
</feature>
<dbReference type="EMBL" id="CP162602">
    <property type="protein sequence ID" value="XDK27103.1"/>
    <property type="molecule type" value="Genomic_DNA"/>
</dbReference>
<sequence>MKKAAIATAILSALVSGSTLAATVYDKEGTSLKIGGRAEARFNISDNNESDADGTSSFEDKSRARVNIKGKTQVTDSLYGFGKYETEFDTDDEVNNRYVFAGIGTEFGEFSYGKQDSAQVMLTDFTDTLATFGGEAADAVDGNKDKRTNNFLYSGKFDAVKLQMNYIAADEQDADSFGLAALYSADMFSVGAGYVSQENGDDDDNQINFAGELSLDMFTLGALYTMAEVGDDDYDGIELSAKMKASKELSLLAVYNKGEYDDAGDIVDEFTLEAVYKFNGHIRTYAGYKFQQIDDSDDELQAGIRYDF</sequence>
<keyword evidence="2 4" id="KW-0732">Signal</keyword>
<dbReference type="PANTHER" id="PTHR34501:SF2">
    <property type="entry name" value="OUTER MEMBRANE PORIN F-RELATED"/>
    <property type="match status" value="1"/>
</dbReference>
<dbReference type="InterPro" id="IPR023614">
    <property type="entry name" value="Porin_dom_sf"/>
</dbReference>
<dbReference type="SUPFAM" id="SSF56935">
    <property type="entry name" value="Porins"/>
    <property type="match status" value="1"/>
</dbReference>
<evidence type="ECO:0000256" key="1">
    <source>
        <dbReference type="ARBA" id="ARBA00004571"/>
    </source>
</evidence>
<dbReference type="InterPro" id="IPR050298">
    <property type="entry name" value="Gram-neg_bact_OMP"/>
</dbReference>
<dbReference type="RefSeq" id="WP_306099282.1">
    <property type="nucleotide sequence ID" value="NZ_CP162602.1"/>
</dbReference>
<dbReference type="Pfam" id="PF13609">
    <property type="entry name" value="Porin_4"/>
    <property type="match status" value="1"/>
</dbReference>
<evidence type="ECO:0000256" key="3">
    <source>
        <dbReference type="ARBA" id="ARBA00023136"/>
    </source>
</evidence>
<reference evidence="6" key="1">
    <citation type="submission" date="2024-07" db="EMBL/GenBank/DDBJ databases">
        <title>Genome Analysis of a Potential Novel Vibrio Species Secreting pH- and Thermo-stable Alginate Lyase and its Application in Producing Alginate Oligosaccharides.</title>
        <authorList>
            <person name="Huang H."/>
            <person name="Bao K."/>
        </authorList>
    </citation>
    <scope>NUCLEOTIDE SEQUENCE</scope>
    <source>
        <strain evidence="6">HB236076</strain>
        <plasmid evidence="6">p-HB236076</plasmid>
    </source>
</reference>
<dbReference type="InterPro" id="IPR033900">
    <property type="entry name" value="Gram_neg_porin_domain"/>
</dbReference>
<dbReference type="Gene3D" id="2.40.160.10">
    <property type="entry name" value="Porin"/>
    <property type="match status" value="1"/>
</dbReference>
<evidence type="ECO:0000256" key="4">
    <source>
        <dbReference type="SAM" id="SignalP"/>
    </source>
</evidence>
<protein>
    <submittedName>
        <fullName evidence="6">Porin</fullName>
    </submittedName>
</protein>
<name>A0AB39HJ00_9VIBR</name>
<proteinExistence type="predicted"/>
<dbReference type="PANTHER" id="PTHR34501">
    <property type="entry name" value="PROTEIN YDDL-RELATED"/>
    <property type="match status" value="1"/>
</dbReference>
<geneLocation type="plasmid" evidence="6">
    <name>p-HB236076</name>
</geneLocation>
<feature type="domain" description="Porin" evidence="5">
    <location>
        <begin position="7"/>
        <end position="295"/>
    </location>
</feature>
<evidence type="ECO:0000259" key="5">
    <source>
        <dbReference type="Pfam" id="PF13609"/>
    </source>
</evidence>
<organism evidence="6">
    <name type="scientific">Vibrio sp. HB236076</name>
    <dbReference type="NCBI Taxonomy" id="3232307"/>
    <lineage>
        <taxon>Bacteria</taxon>
        <taxon>Pseudomonadati</taxon>
        <taxon>Pseudomonadota</taxon>
        <taxon>Gammaproteobacteria</taxon>
        <taxon>Vibrionales</taxon>
        <taxon>Vibrionaceae</taxon>
        <taxon>Vibrio</taxon>
    </lineage>
</organism>
<comment type="subcellular location">
    <subcellularLocation>
        <location evidence="1">Cell outer membrane</location>
        <topology evidence="1">Multi-pass membrane protein</topology>
    </subcellularLocation>
</comment>
<evidence type="ECO:0000313" key="6">
    <source>
        <dbReference type="EMBL" id="XDK27103.1"/>
    </source>
</evidence>
<dbReference type="KEGG" id="vih:AB0763_15170"/>
<dbReference type="GO" id="GO:0015288">
    <property type="term" value="F:porin activity"/>
    <property type="evidence" value="ECO:0007669"/>
    <property type="project" value="InterPro"/>
</dbReference>
<evidence type="ECO:0000256" key="2">
    <source>
        <dbReference type="ARBA" id="ARBA00022729"/>
    </source>
</evidence>
<feature type="signal peptide" evidence="4">
    <location>
        <begin position="1"/>
        <end position="21"/>
    </location>
</feature>
<accession>A0AB39HJ00</accession>
<dbReference type="CDD" id="cd00342">
    <property type="entry name" value="gram_neg_porins"/>
    <property type="match status" value="1"/>
</dbReference>
<keyword evidence="3" id="KW-0472">Membrane</keyword>
<keyword evidence="6" id="KW-0614">Plasmid</keyword>
<dbReference type="AlphaFoldDB" id="A0AB39HJ00"/>
<gene>
    <name evidence="6" type="ORF">AB0763_15170</name>
</gene>